<evidence type="ECO:0000313" key="2">
    <source>
        <dbReference type="Proteomes" id="UP001595851"/>
    </source>
</evidence>
<dbReference type="RefSeq" id="WP_379530165.1">
    <property type="nucleotide sequence ID" value="NZ_JBHSBI010000011.1"/>
</dbReference>
<keyword evidence="2" id="KW-1185">Reference proteome</keyword>
<evidence type="ECO:0000313" key="1">
    <source>
        <dbReference type="EMBL" id="MFC4010147.1"/>
    </source>
</evidence>
<dbReference type="Proteomes" id="UP001595851">
    <property type="component" value="Unassembled WGS sequence"/>
</dbReference>
<organism evidence="1 2">
    <name type="scientific">Nonomuraea purpurea</name>
    <dbReference type="NCBI Taxonomy" id="1849276"/>
    <lineage>
        <taxon>Bacteria</taxon>
        <taxon>Bacillati</taxon>
        <taxon>Actinomycetota</taxon>
        <taxon>Actinomycetes</taxon>
        <taxon>Streptosporangiales</taxon>
        <taxon>Streptosporangiaceae</taxon>
        <taxon>Nonomuraea</taxon>
    </lineage>
</organism>
<protein>
    <recommendedName>
        <fullName evidence="3">Cytochrome P450</fullName>
    </recommendedName>
</protein>
<reference evidence="2" key="1">
    <citation type="journal article" date="2019" name="Int. J. Syst. Evol. Microbiol.">
        <title>The Global Catalogue of Microorganisms (GCM) 10K type strain sequencing project: providing services to taxonomists for standard genome sequencing and annotation.</title>
        <authorList>
            <consortium name="The Broad Institute Genomics Platform"/>
            <consortium name="The Broad Institute Genome Sequencing Center for Infectious Disease"/>
            <person name="Wu L."/>
            <person name="Ma J."/>
        </authorList>
    </citation>
    <scope>NUCLEOTIDE SEQUENCE [LARGE SCALE GENOMIC DNA]</scope>
    <source>
        <strain evidence="2">TBRC 1276</strain>
    </source>
</reference>
<dbReference type="EMBL" id="JBHSBI010000011">
    <property type="protein sequence ID" value="MFC4010147.1"/>
    <property type="molecule type" value="Genomic_DNA"/>
</dbReference>
<gene>
    <name evidence="1" type="ORF">ACFOY2_23170</name>
</gene>
<evidence type="ECO:0008006" key="3">
    <source>
        <dbReference type="Google" id="ProtNLM"/>
    </source>
</evidence>
<accession>A0ABV8GBV2</accession>
<proteinExistence type="predicted"/>
<sequence>MMRLPAPGEPLPHTYTRFRDAGPVVPVALPRGVRAWAVTTDALVREVLSGDGKANVALSRLFGRLPGIRAALSLDDVPYSPSFLSYGPLSIPVLLGIR</sequence>
<name>A0ABV8GBV2_9ACTN</name>
<comment type="caution">
    <text evidence="1">The sequence shown here is derived from an EMBL/GenBank/DDBJ whole genome shotgun (WGS) entry which is preliminary data.</text>
</comment>